<organism evidence="8 9">
    <name type="scientific">Dimorphilus gyrociliatus</name>
    <dbReference type="NCBI Taxonomy" id="2664684"/>
    <lineage>
        <taxon>Eukaryota</taxon>
        <taxon>Metazoa</taxon>
        <taxon>Spiralia</taxon>
        <taxon>Lophotrochozoa</taxon>
        <taxon>Annelida</taxon>
        <taxon>Polychaeta</taxon>
        <taxon>Polychaeta incertae sedis</taxon>
        <taxon>Dinophilidae</taxon>
        <taxon>Dimorphilus</taxon>
    </lineage>
</organism>
<dbReference type="Pfam" id="PF02931">
    <property type="entry name" value="Neur_chan_LBD"/>
    <property type="match status" value="1"/>
</dbReference>
<accession>A0A7I8VFM5</accession>
<dbReference type="EMBL" id="CAJFCJ010000005">
    <property type="protein sequence ID" value="CAD5114489.1"/>
    <property type="molecule type" value="Genomic_DNA"/>
</dbReference>
<dbReference type="Gene3D" id="2.70.170.10">
    <property type="entry name" value="Neurotransmitter-gated ion-channel ligand-binding domain"/>
    <property type="match status" value="1"/>
</dbReference>
<keyword evidence="2 5" id="KW-0812">Transmembrane</keyword>
<dbReference type="GO" id="GO:0004888">
    <property type="term" value="F:transmembrane signaling receptor activity"/>
    <property type="evidence" value="ECO:0007669"/>
    <property type="project" value="InterPro"/>
</dbReference>
<keyword evidence="4 5" id="KW-0472">Membrane</keyword>
<evidence type="ECO:0000256" key="2">
    <source>
        <dbReference type="ARBA" id="ARBA00022692"/>
    </source>
</evidence>
<dbReference type="Pfam" id="PF02932">
    <property type="entry name" value="Neur_chan_memb"/>
    <property type="match status" value="1"/>
</dbReference>
<dbReference type="PROSITE" id="PS00236">
    <property type="entry name" value="NEUROTR_ION_CHANNEL"/>
    <property type="match status" value="1"/>
</dbReference>
<evidence type="ECO:0000313" key="8">
    <source>
        <dbReference type="EMBL" id="CAD5114489.1"/>
    </source>
</evidence>
<feature type="domain" description="Neurotransmitter-gated ion-channel ligand-binding" evidence="6">
    <location>
        <begin position="55"/>
        <end position="270"/>
    </location>
</feature>
<comment type="subcellular location">
    <subcellularLocation>
        <location evidence="1">Membrane</location>
        <topology evidence="1">Multi-pass membrane protein</topology>
    </subcellularLocation>
</comment>
<dbReference type="AlphaFoldDB" id="A0A7I8VFM5"/>
<evidence type="ECO:0000313" key="9">
    <source>
        <dbReference type="Proteomes" id="UP000549394"/>
    </source>
</evidence>
<dbReference type="InterPro" id="IPR006202">
    <property type="entry name" value="Neur_chan_lig-bd"/>
</dbReference>
<evidence type="ECO:0000259" key="7">
    <source>
        <dbReference type="Pfam" id="PF02932"/>
    </source>
</evidence>
<dbReference type="GO" id="GO:0005230">
    <property type="term" value="F:extracellular ligand-gated monoatomic ion channel activity"/>
    <property type="evidence" value="ECO:0007669"/>
    <property type="project" value="InterPro"/>
</dbReference>
<dbReference type="InterPro" id="IPR036719">
    <property type="entry name" value="Neuro-gated_channel_TM_sf"/>
</dbReference>
<keyword evidence="3 5" id="KW-1133">Transmembrane helix</keyword>
<dbReference type="CDD" id="cd19051">
    <property type="entry name" value="LGIC_TM_cation"/>
    <property type="match status" value="1"/>
</dbReference>
<feature type="transmembrane region" description="Helical" evidence="5">
    <location>
        <begin position="438"/>
        <end position="457"/>
    </location>
</feature>
<dbReference type="SUPFAM" id="SSF90112">
    <property type="entry name" value="Neurotransmitter-gated ion-channel transmembrane pore"/>
    <property type="match status" value="1"/>
</dbReference>
<dbReference type="InterPro" id="IPR006201">
    <property type="entry name" value="Neur_channel"/>
</dbReference>
<name>A0A7I8VFM5_9ANNE</name>
<reference evidence="8 9" key="1">
    <citation type="submission" date="2020-08" db="EMBL/GenBank/DDBJ databases">
        <authorList>
            <person name="Hejnol A."/>
        </authorList>
    </citation>
    <scope>NUCLEOTIDE SEQUENCE [LARGE SCALE GENOMIC DNA]</scope>
</reference>
<dbReference type="InterPro" id="IPR038050">
    <property type="entry name" value="Neuro_actylchol_rec"/>
</dbReference>
<dbReference type="GO" id="GO:0016020">
    <property type="term" value="C:membrane"/>
    <property type="evidence" value="ECO:0007669"/>
    <property type="project" value="UniProtKB-SubCell"/>
</dbReference>
<feature type="transmembrane region" description="Helical" evidence="5">
    <location>
        <begin position="271"/>
        <end position="291"/>
    </location>
</feature>
<dbReference type="PANTHER" id="PTHR18945">
    <property type="entry name" value="NEUROTRANSMITTER GATED ION CHANNEL"/>
    <property type="match status" value="1"/>
</dbReference>
<dbReference type="InterPro" id="IPR006029">
    <property type="entry name" value="Neurotrans-gated_channel_TM"/>
</dbReference>
<dbReference type="Gene3D" id="1.20.58.390">
    <property type="entry name" value="Neurotransmitter-gated ion-channel transmembrane domain"/>
    <property type="match status" value="1"/>
</dbReference>
<evidence type="ECO:0000259" key="6">
    <source>
        <dbReference type="Pfam" id="PF02931"/>
    </source>
</evidence>
<evidence type="ECO:0000256" key="5">
    <source>
        <dbReference type="SAM" id="Phobius"/>
    </source>
</evidence>
<gene>
    <name evidence="8" type="ORF">DGYR_LOCUS3326</name>
</gene>
<dbReference type="CDD" id="cd18989">
    <property type="entry name" value="LGIC_ECD_cation"/>
    <property type="match status" value="1"/>
</dbReference>
<feature type="domain" description="Neurotransmitter-gated ion-channel transmembrane" evidence="7">
    <location>
        <begin position="278"/>
        <end position="389"/>
    </location>
</feature>
<keyword evidence="9" id="KW-1185">Reference proteome</keyword>
<comment type="caution">
    <text evidence="8">The sequence shown here is derived from an EMBL/GenBank/DDBJ whole genome shotgun (WGS) entry which is preliminary data.</text>
</comment>
<dbReference type="SUPFAM" id="SSF63712">
    <property type="entry name" value="Nicotinic receptor ligand binding domain-like"/>
    <property type="match status" value="1"/>
</dbReference>
<dbReference type="InterPro" id="IPR018000">
    <property type="entry name" value="Neurotransmitter_ion_chnl_CS"/>
</dbReference>
<feature type="transmembrane region" description="Helical" evidence="5">
    <location>
        <begin position="303"/>
        <end position="324"/>
    </location>
</feature>
<proteinExistence type="predicted"/>
<feature type="transmembrane region" description="Helical" evidence="5">
    <location>
        <begin position="336"/>
        <end position="358"/>
    </location>
</feature>
<dbReference type="InterPro" id="IPR036734">
    <property type="entry name" value="Neur_chan_lig-bd_sf"/>
</dbReference>
<dbReference type="Proteomes" id="UP000549394">
    <property type="component" value="Unassembled WGS sequence"/>
</dbReference>
<sequence>MGRVGENGNRILASLLNCYLIYNSSKSSYFIKFVLIGLIFNIFIENKIEGTYEGSVVQHLESQYKKSHRFARPVLNESAAVYVTFRLNIKRLLDLKAKEHALTALIELSIIWYDEYLKWNEADYHGIRRVQIDNTQIWKPTIRIIQLIKKEQDESPITEVIVESTGRVSWYPRGIYTTPCHVDVTYFPYDKQVCKLSFGNWVHTNKEVFLKFAKWDNLSIDTFRYTTSKGDEWEITKTEQRLIRNVKYQMICCLKEDFTILEFKIYLKRNAALLSIVLLLPCCILMMINLLAAFLPPSSYEKISLALSIFLSYFVLLLIVVEHIPEGSKLPAVGELFIASLIIIALNILTSTVVYNIALKEEGDFHFQISDKSKRNLLRLAKILLVPKAYYVYNERENFEDVVNNQSLSYKETTSNSQRIEYNHRIKNWLLLASIVDRFLFCIYAILNVLTATFIFVRPNDK</sequence>
<evidence type="ECO:0000256" key="1">
    <source>
        <dbReference type="ARBA" id="ARBA00004141"/>
    </source>
</evidence>
<protein>
    <submittedName>
        <fullName evidence="8">DgyrCDS3614</fullName>
    </submittedName>
</protein>
<evidence type="ECO:0000256" key="4">
    <source>
        <dbReference type="ARBA" id="ARBA00023136"/>
    </source>
</evidence>
<evidence type="ECO:0000256" key="3">
    <source>
        <dbReference type="ARBA" id="ARBA00022989"/>
    </source>
</evidence>
<dbReference type="OrthoDB" id="5809364at2759"/>
<dbReference type="FunFam" id="2.70.170.10:FF:000028">
    <property type="entry name" value="AcetylCholine Receptor"/>
    <property type="match status" value="1"/>
</dbReference>